<sequence>MTTLVSKFTELLDLDSLQQHTFTDADVRLEDILAAEAVAAERLSAASSPTRIVSRSRSPVSAFSLSTSSFSSSSAKESLGARMKLPSPTRLTFRSFAFPSR</sequence>
<gene>
    <name evidence="2" type="ORF">PAAG_03892</name>
</gene>
<evidence type="ECO:0000313" key="3">
    <source>
        <dbReference type="Proteomes" id="UP000002059"/>
    </source>
</evidence>
<protein>
    <submittedName>
        <fullName evidence="2">Uncharacterized protein</fullName>
    </submittedName>
</protein>
<evidence type="ECO:0000256" key="1">
    <source>
        <dbReference type="SAM" id="MobiDB-lite"/>
    </source>
</evidence>
<dbReference type="EMBL" id="KN294000">
    <property type="protein sequence ID" value="EEH41971.2"/>
    <property type="molecule type" value="Genomic_DNA"/>
</dbReference>
<accession>C1GZE8</accession>
<dbReference type="AlphaFoldDB" id="C1GZE8"/>
<dbReference type="OMA" id="HTFTDAD"/>
<feature type="region of interest" description="Disordered" evidence="1">
    <location>
        <begin position="64"/>
        <end position="83"/>
    </location>
</feature>
<dbReference type="GeneID" id="9097499"/>
<feature type="compositionally biased region" description="Low complexity" evidence="1">
    <location>
        <begin position="64"/>
        <end position="78"/>
    </location>
</feature>
<dbReference type="RefSeq" id="XP_015702184.1">
    <property type="nucleotide sequence ID" value="XM_015845095.1"/>
</dbReference>
<proteinExistence type="predicted"/>
<dbReference type="Proteomes" id="UP000002059">
    <property type="component" value="Partially assembled WGS sequence"/>
</dbReference>
<name>C1GZE8_PARBA</name>
<dbReference type="eggNOG" id="ENOG502T5M3">
    <property type="taxonomic scope" value="Eukaryota"/>
</dbReference>
<evidence type="ECO:0000313" key="2">
    <source>
        <dbReference type="EMBL" id="EEH41971.2"/>
    </source>
</evidence>
<reference evidence="2 3" key="1">
    <citation type="journal article" date="2011" name="PLoS Genet.">
        <title>Comparative genomic analysis of human fungal pathogens causing paracoccidioidomycosis.</title>
        <authorList>
            <person name="Desjardins C.A."/>
            <person name="Champion M.D."/>
            <person name="Holder J.W."/>
            <person name="Muszewska A."/>
            <person name="Goldberg J."/>
            <person name="Bailao A.M."/>
            <person name="Brigido M.M."/>
            <person name="Ferreira M.E."/>
            <person name="Garcia A.M."/>
            <person name="Grynberg M."/>
            <person name="Gujja S."/>
            <person name="Heiman D.I."/>
            <person name="Henn M.R."/>
            <person name="Kodira C.D."/>
            <person name="Leon-Narvaez H."/>
            <person name="Longo L.V."/>
            <person name="Ma L.J."/>
            <person name="Malavazi I."/>
            <person name="Matsuo A.L."/>
            <person name="Morais F.V."/>
            <person name="Pereira M."/>
            <person name="Rodriguez-Brito S."/>
            <person name="Sakthikumar S."/>
            <person name="Salem-Izacc S.M."/>
            <person name="Sykes S.M."/>
            <person name="Teixeira M.M."/>
            <person name="Vallejo M.C."/>
            <person name="Walter M.E."/>
            <person name="Yandava C."/>
            <person name="Young S."/>
            <person name="Zeng Q."/>
            <person name="Zucker J."/>
            <person name="Felipe M.S."/>
            <person name="Goldman G.H."/>
            <person name="Haas B.J."/>
            <person name="McEwen J.G."/>
            <person name="Nino-Vega G."/>
            <person name="Puccia R."/>
            <person name="San-Blas G."/>
            <person name="Soares C.M."/>
            <person name="Birren B.W."/>
            <person name="Cuomo C.A."/>
        </authorList>
    </citation>
    <scope>NUCLEOTIDE SEQUENCE [LARGE SCALE GENOMIC DNA]</scope>
    <source>
        <strain evidence="3">ATCC MYA-826 / Pb01</strain>
    </source>
</reference>
<dbReference type="KEGG" id="pbl:PAAG_03892"/>
<dbReference type="VEuPathDB" id="FungiDB:PAAG_03892"/>
<organism evidence="2 3">
    <name type="scientific">Paracoccidioides lutzii (strain ATCC MYA-826 / Pb01)</name>
    <name type="common">Paracoccidioides brasiliensis</name>
    <dbReference type="NCBI Taxonomy" id="502779"/>
    <lineage>
        <taxon>Eukaryota</taxon>
        <taxon>Fungi</taxon>
        <taxon>Dikarya</taxon>
        <taxon>Ascomycota</taxon>
        <taxon>Pezizomycotina</taxon>
        <taxon>Eurotiomycetes</taxon>
        <taxon>Eurotiomycetidae</taxon>
        <taxon>Onygenales</taxon>
        <taxon>Ajellomycetaceae</taxon>
        <taxon>Paracoccidioides</taxon>
    </lineage>
</organism>
<keyword evidence="3" id="KW-1185">Reference proteome</keyword>
<dbReference type="HOGENOM" id="CLU_2292518_0_0_1"/>